<dbReference type="Proteomes" id="UP000029556">
    <property type="component" value="Unassembled WGS sequence"/>
</dbReference>
<accession>A0A096ARC4</accession>
<evidence type="ECO:0000313" key="2">
    <source>
        <dbReference type="Proteomes" id="UP000029556"/>
    </source>
</evidence>
<evidence type="ECO:0000313" key="1">
    <source>
        <dbReference type="EMBL" id="KGF33177.1"/>
    </source>
</evidence>
<name>A0A096ARC4_9BACT</name>
<sequence>MVKKVNVLSYFPLIDIYLIPFRLPLIFRVLECRAHTKILHVYIEVNVEDLMLITVQGQGKPISLNCCGAVCLIQKPFPLMRFINTQAALL</sequence>
<comment type="caution">
    <text evidence="1">The sequence shown here is derived from an EMBL/GenBank/DDBJ whole genome shotgun (WGS) entry which is preliminary data.</text>
</comment>
<dbReference type="EMBL" id="JRNN01000095">
    <property type="protein sequence ID" value="KGF33177.1"/>
    <property type="molecule type" value="Genomic_DNA"/>
</dbReference>
<proteinExistence type="predicted"/>
<organism evidence="1 2">
    <name type="scientific">Hoylesella buccalis DNF00853</name>
    <dbReference type="NCBI Taxonomy" id="1401074"/>
    <lineage>
        <taxon>Bacteria</taxon>
        <taxon>Pseudomonadati</taxon>
        <taxon>Bacteroidota</taxon>
        <taxon>Bacteroidia</taxon>
        <taxon>Bacteroidales</taxon>
        <taxon>Prevotellaceae</taxon>
        <taxon>Hoylesella</taxon>
    </lineage>
</organism>
<reference evidence="1 2" key="1">
    <citation type="submission" date="2014-07" db="EMBL/GenBank/DDBJ databases">
        <authorList>
            <person name="McCorrison J."/>
            <person name="Sanka R."/>
            <person name="Torralba M."/>
            <person name="Gillis M."/>
            <person name="Haft D.H."/>
            <person name="Methe B."/>
            <person name="Sutton G."/>
            <person name="Nelson K.E."/>
        </authorList>
    </citation>
    <scope>NUCLEOTIDE SEQUENCE [LARGE SCALE GENOMIC DNA]</scope>
    <source>
        <strain evidence="1 2">DNF00853</strain>
    </source>
</reference>
<protein>
    <submittedName>
        <fullName evidence="1">Uncharacterized protein</fullName>
    </submittedName>
</protein>
<dbReference type="AlphaFoldDB" id="A0A096ARC4"/>
<gene>
    <name evidence="1" type="ORF">HMPREF2137_12220</name>
</gene>